<dbReference type="InterPro" id="IPR036412">
    <property type="entry name" value="HAD-like_sf"/>
</dbReference>
<dbReference type="GO" id="GO:0044281">
    <property type="term" value="P:small molecule metabolic process"/>
    <property type="evidence" value="ECO:0007669"/>
    <property type="project" value="UniProtKB-ARBA"/>
</dbReference>
<comment type="cofactor">
    <cofactor evidence="1">
        <name>Mg(2+)</name>
        <dbReference type="ChEBI" id="CHEBI:18420"/>
    </cofactor>
</comment>
<dbReference type="SFLD" id="SFLDS00003">
    <property type="entry name" value="Haloacid_Dehalogenase"/>
    <property type="match status" value="1"/>
</dbReference>
<evidence type="ECO:0000313" key="6">
    <source>
        <dbReference type="Proteomes" id="UP000752012"/>
    </source>
</evidence>
<accession>A0A969TSS2</accession>
<evidence type="ECO:0000256" key="1">
    <source>
        <dbReference type="ARBA" id="ARBA00001946"/>
    </source>
</evidence>
<evidence type="ECO:0000256" key="4">
    <source>
        <dbReference type="ARBA" id="ARBA00022842"/>
    </source>
</evidence>
<keyword evidence="2" id="KW-0479">Metal-binding</keyword>
<dbReference type="PANTHER" id="PTHR46470">
    <property type="entry name" value="N-ACYLNEURAMINATE-9-PHOSPHATASE"/>
    <property type="match status" value="1"/>
</dbReference>
<dbReference type="Pfam" id="PF00702">
    <property type="entry name" value="Hydrolase"/>
    <property type="match status" value="1"/>
</dbReference>
<dbReference type="InterPro" id="IPR006549">
    <property type="entry name" value="HAD-SF_hydro_IIIA"/>
</dbReference>
<evidence type="ECO:0000256" key="3">
    <source>
        <dbReference type="ARBA" id="ARBA00022801"/>
    </source>
</evidence>
<dbReference type="RefSeq" id="WP_168005174.1">
    <property type="nucleotide sequence ID" value="NZ_JAATHJ010000005.1"/>
</dbReference>
<dbReference type="GO" id="GO:0046872">
    <property type="term" value="F:metal ion binding"/>
    <property type="evidence" value="ECO:0007669"/>
    <property type="project" value="UniProtKB-KW"/>
</dbReference>
<organism evidence="5 6">
    <name type="scientific">Alkalicoccus luteus</name>
    <dbReference type="NCBI Taxonomy" id="1237094"/>
    <lineage>
        <taxon>Bacteria</taxon>
        <taxon>Bacillati</taxon>
        <taxon>Bacillota</taxon>
        <taxon>Bacilli</taxon>
        <taxon>Bacillales</taxon>
        <taxon>Bacillaceae</taxon>
        <taxon>Alkalicoccus</taxon>
    </lineage>
</organism>
<dbReference type="NCBIfam" id="TIGR01662">
    <property type="entry name" value="HAD-SF-IIIA"/>
    <property type="match status" value="1"/>
</dbReference>
<dbReference type="PANTHER" id="PTHR46470:SF2">
    <property type="entry name" value="GLYCERALDEHYDE 3-PHOSPHATE PHOSPHATASE"/>
    <property type="match status" value="1"/>
</dbReference>
<dbReference type="GO" id="GO:0016791">
    <property type="term" value="F:phosphatase activity"/>
    <property type="evidence" value="ECO:0007669"/>
    <property type="project" value="TreeGrafter"/>
</dbReference>
<dbReference type="AlphaFoldDB" id="A0A969TSS2"/>
<proteinExistence type="predicted"/>
<evidence type="ECO:0000313" key="5">
    <source>
        <dbReference type="EMBL" id="NJP36878.1"/>
    </source>
</evidence>
<dbReference type="Gene3D" id="3.40.50.1000">
    <property type="entry name" value="HAD superfamily/HAD-like"/>
    <property type="match status" value="1"/>
</dbReference>
<keyword evidence="4" id="KW-0460">Magnesium</keyword>
<keyword evidence="6" id="KW-1185">Reference proteome</keyword>
<dbReference type="InterPro" id="IPR051400">
    <property type="entry name" value="HAD-like_hydrolase"/>
</dbReference>
<dbReference type="NCBIfam" id="TIGR01549">
    <property type="entry name" value="HAD-SF-IA-v1"/>
    <property type="match status" value="1"/>
</dbReference>
<comment type="caution">
    <text evidence="5">The sequence shown here is derived from an EMBL/GenBank/DDBJ whole genome shotgun (WGS) entry which is preliminary data.</text>
</comment>
<sequence length="217" mass="25083">MMQAVLFDLDDTLHDRQRTLQYFLQWQYDEHASSWGTFSKETFMQQFEAYDQGGMVWKDQVYRKLKEELHFPEHPDVLLEEYVEHVADHAVWVEGAEEALAVCRRKGLKTGLITNGKSALQRRVIRELQLEERMDVILISEEEDIRKPEAAIFLRAADQLQLEPEACLFIGDSLEADAKGAASAGMRSLWLHGKMNGGVEVLPAYEKLIPYLKEELR</sequence>
<dbReference type="EMBL" id="JAATHJ010000005">
    <property type="protein sequence ID" value="NJP36878.1"/>
    <property type="molecule type" value="Genomic_DNA"/>
</dbReference>
<dbReference type="SUPFAM" id="SSF56784">
    <property type="entry name" value="HAD-like"/>
    <property type="match status" value="1"/>
</dbReference>
<evidence type="ECO:0000256" key="2">
    <source>
        <dbReference type="ARBA" id="ARBA00022723"/>
    </source>
</evidence>
<gene>
    <name evidence="5" type="ORF">HCN83_04685</name>
</gene>
<dbReference type="InterPro" id="IPR023214">
    <property type="entry name" value="HAD_sf"/>
</dbReference>
<reference evidence="5 6" key="1">
    <citation type="submission" date="2020-03" db="EMBL/GenBank/DDBJ databases">
        <title>Assessment of the enzymatic potential of alkaline-tolerant lipase obtained from Bacillus luteus H11 (technogenic soil) for the bioremediation of saline soils contaminated with petroleum substances.</title>
        <authorList>
            <person name="Kalwasinska A."/>
        </authorList>
    </citation>
    <scope>NUCLEOTIDE SEQUENCE [LARGE SCALE GENOMIC DNA]</scope>
    <source>
        <strain evidence="5 6">H11</strain>
    </source>
</reference>
<name>A0A969TSS2_9BACI</name>
<dbReference type="Proteomes" id="UP000752012">
    <property type="component" value="Unassembled WGS sequence"/>
</dbReference>
<keyword evidence="3 5" id="KW-0378">Hydrolase</keyword>
<dbReference type="PRINTS" id="PR00413">
    <property type="entry name" value="HADHALOGNASE"/>
</dbReference>
<dbReference type="SFLD" id="SFLDG01129">
    <property type="entry name" value="C1.5:_HAD__Beta-PGM__Phosphata"/>
    <property type="match status" value="1"/>
</dbReference>
<protein>
    <submittedName>
        <fullName evidence="5">HAD family hydrolase</fullName>
    </submittedName>
</protein>
<dbReference type="InterPro" id="IPR006439">
    <property type="entry name" value="HAD-SF_hydro_IA"/>
</dbReference>
<dbReference type="NCBIfam" id="TIGR01509">
    <property type="entry name" value="HAD-SF-IA-v3"/>
    <property type="match status" value="1"/>
</dbReference>
<dbReference type="Gene3D" id="1.10.150.520">
    <property type="match status" value="1"/>
</dbReference>